<dbReference type="SUPFAM" id="SSF51197">
    <property type="entry name" value="Clavaminate synthase-like"/>
    <property type="match status" value="1"/>
</dbReference>
<protein>
    <submittedName>
        <fullName evidence="1">Putative 2-oxoglutarate-dependent dioxygenase AOP1</fullName>
    </submittedName>
</protein>
<proteinExistence type="predicted"/>
<dbReference type="OrthoDB" id="288590at2759"/>
<keyword evidence="1" id="KW-0223">Dioxygenase</keyword>
<organism evidence="1 2">
    <name type="scientific">Morella rubra</name>
    <name type="common">Chinese bayberry</name>
    <dbReference type="NCBI Taxonomy" id="262757"/>
    <lineage>
        <taxon>Eukaryota</taxon>
        <taxon>Viridiplantae</taxon>
        <taxon>Streptophyta</taxon>
        <taxon>Embryophyta</taxon>
        <taxon>Tracheophyta</taxon>
        <taxon>Spermatophyta</taxon>
        <taxon>Magnoliopsida</taxon>
        <taxon>eudicotyledons</taxon>
        <taxon>Gunneridae</taxon>
        <taxon>Pentapetalae</taxon>
        <taxon>rosids</taxon>
        <taxon>fabids</taxon>
        <taxon>Fagales</taxon>
        <taxon>Myricaceae</taxon>
        <taxon>Morella</taxon>
    </lineage>
</organism>
<comment type="caution">
    <text evidence="1">The sequence shown here is derived from an EMBL/GenBank/DDBJ whole genome shotgun (WGS) entry which is preliminary data.</text>
</comment>
<accession>A0A6A1VUK4</accession>
<evidence type="ECO:0000313" key="2">
    <source>
        <dbReference type="Proteomes" id="UP000516437"/>
    </source>
</evidence>
<evidence type="ECO:0000313" key="1">
    <source>
        <dbReference type="EMBL" id="KAB1214330.1"/>
    </source>
</evidence>
<reference evidence="1 2" key="1">
    <citation type="journal article" date="2019" name="Plant Biotechnol. J.">
        <title>The red bayberry genome and genetic basis of sex determination.</title>
        <authorList>
            <person name="Jia H.M."/>
            <person name="Jia H.J."/>
            <person name="Cai Q.L."/>
            <person name="Wang Y."/>
            <person name="Zhao H.B."/>
            <person name="Yang W.F."/>
            <person name="Wang G.Y."/>
            <person name="Li Y.H."/>
            <person name="Zhan D.L."/>
            <person name="Shen Y.T."/>
            <person name="Niu Q.F."/>
            <person name="Chang L."/>
            <person name="Qiu J."/>
            <person name="Zhao L."/>
            <person name="Xie H.B."/>
            <person name="Fu W.Y."/>
            <person name="Jin J."/>
            <person name="Li X.W."/>
            <person name="Jiao Y."/>
            <person name="Zhou C.C."/>
            <person name="Tu T."/>
            <person name="Chai C.Y."/>
            <person name="Gao J.L."/>
            <person name="Fan L.J."/>
            <person name="van de Weg E."/>
            <person name="Wang J.Y."/>
            <person name="Gao Z.S."/>
        </authorList>
    </citation>
    <scope>NUCLEOTIDE SEQUENCE [LARGE SCALE GENOMIC DNA]</scope>
    <source>
        <tissue evidence="1">Leaves</tissue>
    </source>
</reference>
<sequence>MAIQTHAKLLVLDFSEVDELNPGTKPWLSARKDVCCALEDYGCFVAEFGSRVPLDLHNTMFDAVQELFDFFKEILREVNSAGSLYRYSVHERHEGIEIRKATSPEVFRKFANSFWPHGNDRFW</sequence>
<dbReference type="InterPro" id="IPR027443">
    <property type="entry name" value="IPNS-like_sf"/>
</dbReference>
<dbReference type="EMBL" id="RXIC02000023">
    <property type="protein sequence ID" value="KAB1214330.1"/>
    <property type="molecule type" value="Genomic_DNA"/>
</dbReference>
<gene>
    <name evidence="1" type="ORF">CJ030_MR5G000473</name>
</gene>
<dbReference type="GO" id="GO:0051213">
    <property type="term" value="F:dioxygenase activity"/>
    <property type="evidence" value="ECO:0007669"/>
    <property type="project" value="UniProtKB-KW"/>
</dbReference>
<keyword evidence="1" id="KW-0560">Oxidoreductase</keyword>
<dbReference type="Proteomes" id="UP000516437">
    <property type="component" value="Chromosome 5"/>
</dbReference>
<name>A0A6A1VUK4_9ROSI</name>
<keyword evidence="2" id="KW-1185">Reference proteome</keyword>
<dbReference type="AlphaFoldDB" id="A0A6A1VUK4"/>
<dbReference type="Gene3D" id="2.60.120.330">
    <property type="entry name" value="B-lactam Antibiotic, Isopenicillin N Synthase, Chain"/>
    <property type="match status" value="1"/>
</dbReference>